<accession>A0AA88E8D4</accession>
<name>A0AA88E8D4_FICCA</name>
<dbReference type="Proteomes" id="UP001187192">
    <property type="component" value="Unassembled WGS sequence"/>
</dbReference>
<organism evidence="1 2">
    <name type="scientific">Ficus carica</name>
    <name type="common">Common fig</name>
    <dbReference type="NCBI Taxonomy" id="3494"/>
    <lineage>
        <taxon>Eukaryota</taxon>
        <taxon>Viridiplantae</taxon>
        <taxon>Streptophyta</taxon>
        <taxon>Embryophyta</taxon>
        <taxon>Tracheophyta</taxon>
        <taxon>Spermatophyta</taxon>
        <taxon>Magnoliopsida</taxon>
        <taxon>eudicotyledons</taxon>
        <taxon>Gunneridae</taxon>
        <taxon>Pentapetalae</taxon>
        <taxon>rosids</taxon>
        <taxon>fabids</taxon>
        <taxon>Rosales</taxon>
        <taxon>Moraceae</taxon>
        <taxon>Ficeae</taxon>
        <taxon>Ficus</taxon>
    </lineage>
</organism>
<reference evidence="1" key="1">
    <citation type="submission" date="2023-07" db="EMBL/GenBank/DDBJ databases">
        <title>draft genome sequence of fig (Ficus carica).</title>
        <authorList>
            <person name="Takahashi T."/>
            <person name="Nishimura K."/>
        </authorList>
    </citation>
    <scope>NUCLEOTIDE SEQUENCE</scope>
</reference>
<comment type="caution">
    <text evidence="1">The sequence shown here is derived from an EMBL/GenBank/DDBJ whole genome shotgun (WGS) entry which is preliminary data.</text>
</comment>
<sequence>MKVDVSQDLMKLAKGSSSIVIRYTLSFVNGYSFYTHIRDEKHPVQNSAVTLCAESMHISSAKDKPNSQKTNLLGWGSESVVKGEVRWAQRRGSDQMPFFPVEGDWSSIERERGTEFFAAKCGRNSERERERERERIEA</sequence>
<dbReference type="AlphaFoldDB" id="A0AA88E8D4"/>
<dbReference type="EMBL" id="BTGU01000251">
    <property type="protein sequence ID" value="GMN65654.1"/>
    <property type="molecule type" value="Genomic_DNA"/>
</dbReference>
<protein>
    <submittedName>
        <fullName evidence="1">Uncharacterized protein</fullName>
    </submittedName>
</protein>
<gene>
    <name evidence="1" type="ORF">TIFTF001_034724</name>
</gene>
<evidence type="ECO:0000313" key="1">
    <source>
        <dbReference type="EMBL" id="GMN65654.1"/>
    </source>
</evidence>
<keyword evidence="2" id="KW-1185">Reference proteome</keyword>
<proteinExistence type="predicted"/>
<evidence type="ECO:0000313" key="2">
    <source>
        <dbReference type="Proteomes" id="UP001187192"/>
    </source>
</evidence>